<evidence type="ECO:0000256" key="1">
    <source>
        <dbReference type="SAM" id="MobiDB-lite"/>
    </source>
</evidence>
<feature type="transmembrane region" description="Helical" evidence="2">
    <location>
        <begin position="51"/>
        <end position="71"/>
    </location>
</feature>
<dbReference type="Proteomes" id="UP001235760">
    <property type="component" value="Unassembled WGS sequence"/>
</dbReference>
<evidence type="ECO:0000313" key="3">
    <source>
        <dbReference type="EMBL" id="MDP4302509.1"/>
    </source>
</evidence>
<protein>
    <recommendedName>
        <fullName evidence="5">Transmembrane protein</fullName>
    </recommendedName>
</protein>
<keyword evidence="2" id="KW-0812">Transmembrane</keyword>
<proteinExistence type="predicted"/>
<accession>A0ABT9G7P4</accession>
<sequence length="242" mass="26759">MSGSNSSVPASSSVAAPRPDEDEPLGLTVHSLPVQPLDPDQRTRTGRLRMMLILLMCASPVIASYFTFYVIRPQSHTNYSTLIVPTRALPAPAQLSLQTLEGQPVDARALRGQWLLVAVSDGLCDATCEKLLYAQRQLREGLGRDRDRVDRVWLVTGTTPPREALMPAMANATVLRAIEGQLASWLAPDPGHRLGDHLYLVDPHGQWMMRVPAEFDPAKVRRDLDRLLRAAASWDRPGREAL</sequence>
<dbReference type="InterPro" id="IPR036249">
    <property type="entry name" value="Thioredoxin-like_sf"/>
</dbReference>
<evidence type="ECO:0000256" key="2">
    <source>
        <dbReference type="SAM" id="Phobius"/>
    </source>
</evidence>
<gene>
    <name evidence="3" type="ORF">Q8X39_17870</name>
</gene>
<feature type="compositionally biased region" description="Low complexity" evidence="1">
    <location>
        <begin position="1"/>
        <end position="17"/>
    </location>
</feature>
<evidence type="ECO:0000313" key="4">
    <source>
        <dbReference type="Proteomes" id="UP001235760"/>
    </source>
</evidence>
<dbReference type="RefSeq" id="WP_305751050.1">
    <property type="nucleotide sequence ID" value="NZ_JAUZEE010000012.1"/>
</dbReference>
<evidence type="ECO:0008006" key="5">
    <source>
        <dbReference type="Google" id="ProtNLM"/>
    </source>
</evidence>
<keyword evidence="4" id="KW-1185">Reference proteome</keyword>
<keyword evidence="2" id="KW-0472">Membrane</keyword>
<organism evidence="3 4">
    <name type="scientific">Leptothrix discophora</name>
    <dbReference type="NCBI Taxonomy" id="89"/>
    <lineage>
        <taxon>Bacteria</taxon>
        <taxon>Pseudomonadati</taxon>
        <taxon>Pseudomonadota</taxon>
        <taxon>Betaproteobacteria</taxon>
        <taxon>Burkholderiales</taxon>
        <taxon>Sphaerotilaceae</taxon>
        <taxon>Leptothrix</taxon>
    </lineage>
</organism>
<comment type="caution">
    <text evidence="3">The sequence shown here is derived from an EMBL/GenBank/DDBJ whole genome shotgun (WGS) entry which is preliminary data.</text>
</comment>
<dbReference type="EMBL" id="JAUZEE010000012">
    <property type="protein sequence ID" value="MDP4302509.1"/>
    <property type="molecule type" value="Genomic_DNA"/>
</dbReference>
<dbReference type="SUPFAM" id="SSF52833">
    <property type="entry name" value="Thioredoxin-like"/>
    <property type="match status" value="1"/>
</dbReference>
<reference evidence="3 4" key="1">
    <citation type="submission" date="2023-08" db="EMBL/GenBank/DDBJ databases">
        <authorList>
            <person name="Roldan D.M."/>
            <person name="Menes R.J."/>
        </authorList>
    </citation>
    <scope>NUCLEOTIDE SEQUENCE [LARGE SCALE GENOMIC DNA]</scope>
    <source>
        <strain evidence="3 4">CCM 2812</strain>
    </source>
</reference>
<keyword evidence="2" id="KW-1133">Transmembrane helix</keyword>
<feature type="region of interest" description="Disordered" evidence="1">
    <location>
        <begin position="1"/>
        <end position="41"/>
    </location>
</feature>
<name>A0ABT9G7P4_LEPDI</name>